<evidence type="ECO:0000313" key="3">
    <source>
        <dbReference type="Proteomes" id="UP000475666"/>
    </source>
</evidence>
<name>A0A6G3TJT2_9ACTN</name>
<reference evidence="2 3" key="1">
    <citation type="submission" date="2020-01" db="EMBL/GenBank/DDBJ databases">
        <title>Insect and environment-associated Actinomycetes.</title>
        <authorList>
            <person name="Currrie C."/>
            <person name="Chevrette M."/>
            <person name="Carlson C."/>
            <person name="Stubbendieck R."/>
            <person name="Wendt-Pienkowski E."/>
        </authorList>
    </citation>
    <scope>NUCLEOTIDE SEQUENCE [LARGE SCALE GENOMIC DNA]</scope>
    <source>
        <strain evidence="2 3">SID7739</strain>
    </source>
</reference>
<feature type="transmembrane region" description="Helical" evidence="1">
    <location>
        <begin position="58"/>
        <end position="80"/>
    </location>
</feature>
<dbReference type="RefSeq" id="WP_164277848.1">
    <property type="nucleotide sequence ID" value="NZ_JAAGMQ010000817.1"/>
</dbReference>
<keyword evidence="1" id="KW-1133">Transmembrane helix</keyword>
<organism evidence="2 3">
    <name type="scientific">Streptomyces rubrogriseus</name>
    <dbReference type="NCBI Taxonomy" id="194673"/>
    <lineage>
        <taxon>Bacteria</taxon>
        <taxon>Bacillati</taxon>
        <taxon>Actinomycetota</taxon>
        <taxon>Actinomycetes</taxon>
        <taxon>Kitasatosporales</taxon>
        <taxon>Streptomycetaceae</taxon>
        <taxon>Streptomyces</taxon>
        <taxon>Streptomyces violaceoruber group</taxon>
    </lineage>
</organism>
<dbReference type="AlphaFoldDB" id="A0A6G3TJT2"/>
<proteinExistence type="predicted"/>
<protein>
    <submittedName>
        <fullName evidence="2">Uncharacterized protein</fullName>
    </submittedName>
</protein>
<accession>A0A6G3TJT2</accession>
<keyword evidence="1" id="KW-0472">Membrane</keyword>
<evidence type="ECO:0000256" key="1">
    <source>
        <dbReference type="SAM" id="Phobius"/>
    </source>
</evidence>
<sequence length="85" mass="8761">MLLPAQAYDPQNPHEDVRALAGLDARSADVLRTLVEADSIRSAAAALSMHHSRLSAPAAATTAGFTLTAATAVFLLFYGAGCGCM</sequence>
<dbReference type="EMBL" id="JAAGMQ010000817">
    <property type="protein sequence ID" value="NEC36853.1"/>
    <property type="molecule type" value="Genomic_DNA"/>
</dbReference>
<gene>
    <name evidence="2" type="ORF">G3I66_27345</name>
</gene>
<evidence type="ECO:0000313" key="2">
    <source>
        <dbReference type="EMBL" id="NEC36853.1"/>
    </source>
</evidence>
<keyword evidence="1" id="KW-0812">Transmembrane</keyword>
<dbReference type="Proteomes" id="UP000475666">
    <property type="component" value="Unassembled WGS sequence"/>
</dbReference>
<comment type="caution">
    <text evidence="2">The sequence shown here is derived from an EMBL/GenBank/DDBJ whole genome shotgun (WGS) entry which is preliminary data.</text>
</comment>